<dbReference type="InParanoid" id="A0A1H9INV6"/>
<evidence type="ECO:0000256" key="1">
    <source>
        <dbReference type="SAM" id="Phobius"/>
    </source>
</evidence>
<feature type="transmembrane region" description="Helical" evidence="1">
    <location>
        <begin position="75"/>
        <end position="96"/>
    </location>
</feature>
<keyword evidence="1" id="KW-0812">Transmembrane</keyword>
<dbReference type="Proteomes" id="UP000199021">
    <property type="component" value="Unassembled WGS sequence"/>
</dbReference>
<evidence type="ECO:0008006" key="4">
    <source>
        <dbReference type="Google" id="ProtNLM"/>
    </source>
</evidence>
<keyword evidence="1" id="KW-0472">Membrane</keyword>
<sequence>MKAKDELLEKAGETYGYINILVDRKVEQYKLGAAERSANAISGAITAVVLGLFGTIASLFGLIAIAFYIAGATDYGNGFGIVALAVLLLLLLLFLLRRVIIINPVIRKVITIFFAEKTPSDK</sequence>
<evidence type="ECO:0000313" key="3">
    <source>
        <dbReference type="Proteomes" id="UP000199021"/>
    </source>
</evidence>
<keyword evidence="1" id="KW-1133">Transmembrane helix</keyword>
<reference evidence="3" key="1">
    <citation type="submission" date="2016-10" db="EMBL/GenBank/DDBJ databases">
        <authorList>
            <person name="Varghese N."/>
            <person name="Submissions S."/>
        </authorList>
    </citation>
    <scope>NUCLEOTIDE SEQUENCE [LARGE SCALE GENOMIC DNA]</scope>
    <source>
        <strain evidence="3">DSM 24740</strain>
    </source>
</reference>
<dbReference type="STRING" id="478744.SAMN05444359_11577"/>
<dbReference type="OrthoDB" id="1496158at2"/>
<organism evidence="2 3">
    <name type="scientific">Neolewinella agarilytica</name>
    <dbReference type="NCBI Taxonomy" id="478744"/>
    <lineage>
        <taxon>Bacteria</taxon>
        <taxon>Pseudomonadati</taxon>
        <taxon>Bacteroidota</taxon>
        <taxon>Saprospiria</taxon>
        <taxon>Saprospirales</taxon>
        <taxon>Lewinellaceae</taxon>
        <taxon>Neolewinella</taxon>
    </lineage>
</organism>
<accession>A0A1H9INV6</accession>
<dbReference type="EMBL" id="FOFB01000015">
    <property type="protein sequence ID" value="SEQ76209.1"/>
    <property type="molecule type" value="Genomic_DNA"/>
</dbReference>
<keyword evidence="3" id="KW-1185">Reference proteome</keyword>
<dbReference type="AlphaFoldDB" id="A0A1H9INV6"/>
<evidence type="ECO:0000313" key="2">
    <source>
        <dbReference type="EMBL" id="SEQ76209.1"/>
    </source>
</evidence>
<protein>
    <recommendedName>
        <fullName evidence="4">Holin-X, holin superfamily III</fullName>
    </recommendedName>
</protein>
<dbReference type="RefSeq" id="WP_090169646.1">
    <property type="nucleotide sequence ID" value="NZ_FOFB01000015.1"/>
</dbReference>
<feature type="transmembrane region" description="Helical" evidence="1">
    <location>
        <begin position="44"/>
        <end position="69"/>
    </location>
</feature>
<gene>
    <name evidence="2" type="ORF">SAMN05444359_11577</name>
</gene>
<proteinExistence type="predicted"/>
<name>A0A1H9INV6_9BACT</name>